<feature type="compositionally biased region" description="Polar residues" evidence="1">
    <location>
        <begin position="80"/>
        <end position="93"/>
    </location>
</feature>
<name>A0A2T4ACB7_TRIHA</name>
<feature type="region of interest" description="Disordered" evidence="1">
    <location>
        <begin position="1"/>
        <end position="105"/>
    </location>
</feature>
<organism evidence="2 3">
    <name type="scientific">Trichoderma harzianum CBS 226.95</name>
    <dbReference type="NCBI Taxonomy" id="983964"/>
    <lineage>
        <taxon>Eukaryota</taxon>
        <taxon>Fungi</taxon>
        <taxon>Dikarya</taxon>
        <taxon>Ascomycota</taxon>
        <taxon>Pezizomycotina</taxon>
        <taxon>Sordariomycetes</taxon>
        <taxon>Hypocreomycetidae</taxon>
        <taxon>Hypocreales</taxon>
        <taxon>Hypocreaceae</taxon>
        <taxon>Trichoderma</taxon>
    </lineage>
</organism>
<dbReference type="GeneID" id="36627638"/>
<feature type="region of interest" description="Disordered" evidence="1">
    <location>
        <begin position="155"/>
        <end position="178"/>
    </location>
</feature>
<feature type="compositionally biased region" description="Basic residues" evidence="1">
    <location>
        <begin position="16"/>
        <end position="26"/>
    </location>
</feature>
<evidence type="ECO:0000313" key="3">
    <source>
        <dbReference type="Proteomes" id="UP000241690"/>
    </source>
</evidence>
<feature type="compositionally biased region" description="Polar residues" evidence="1">
    <location>
        <begin position="155"/>
        <end position="170"/>
    </location>
</feature>
<dbReference type="EMBL" id="KZ679680">
    <property type="protein sequence ID" value="PTB54725.1"/>
    <property type="molecule type" value="Genomic_DNA"/>
</dbReference>
<dbReference type="RefSeq" id="XP_024774402.1">
    <property type="nucleotide sequence ID" value="XM_024919069.1"/>
</dbReference>
<keyword evidence="3" id="KW-1185">Reference proteome</keyword>
<dbReference type="AlphaFoldDB" id="A0A2T4ACB7"/>
<proteinExistence type="predicted"/>
<reference evidence="2 3" key="1">
    <citation type="submission" date="2016-07" db="EMBL/GenBank/DDBJ databases">
        <title>Multiple horizontal gene transfer events from other fungi enriched the ability of initially mycotrophic Trichoderma (Ascomycota) to feed on dead plant biomass.</title>
        <authorList>
            <consortium name="DOE Joint Genome Institute"/>
            <person name="Aerts A."/>
            <person name="Atanasova L."/>
            <person name="Chenthamara K."/>
            <person name="Zhang J."/>
            <person name="Grujic M."/>
            <person name="Henrissat B."/>
            <person name="Kuo A."/>
            <person name="Salamov A."/>
            <person name="Lipzen A."/>
            <person name="Labutti K."/>
            <person name="Barry K."/>
            <person name="Miao Y."/>
            <person name="Rahimi M.J."/>
            <person name="Shen Q."/>
            <person name="Grigoriev I.V."/>
            <person name="Kubicek C.P."/>
            <person name="Druzhinina I.S."/>
        </authorList>
    </citation>
    <scope>NUCLEOTIDE SEQUENCE [LARGE SCALE GENOMIC DNA]</scope>
    <source>
        <strain evidence="2 3">CBS 226.95</strain>
    </source>
</reference>
<accession>A0A2T4ACB7</accession>
<protein>
    <submittedName>
        <fullName evidence="2">Uncharacterized protein</fullName>
    </submittedName>
</protein>
<dbReference type="Proteomes" id="UP000241690">
    <property type="component" value="Unassembled WGS sequence"/>
</dbReference>
<gene>
    <name evidence="2" type="ORF">M431DRAFT_508135</name>
</gene>
<evidence type="ECO:0000313" key="2">
    <source>
        <dbReference type="EMBL" id="PTB54725.1"/>
    </source>
</evidence>
<evidence type="ECO:0000256" key="1">
    <source>
        <dbReference type="SAM" id="MobiDB-lite"/>
    </source>
</evidence>
<sequence>MKPNHISTFRNEPPRGRRRPRNSRPGRRLDLSQPKPFRKPRKPNDDVVYPPPPNLSGYQTSARELPAHIVSRRTRGGNHNRLSSIMEDQSSCPLQEDNERENPKRHPHVLPDEWEHKIHSKEPPQEPNIRDHLAPRIIPYSNEQVHRPLLQTNTLPISQPMSRDPSTSTHDTVEQNTDEAEVPKLETVSKVSEIKPQVVEPVSDMCGGRIVVGIQGGPNGELPVPQQSKYRLVRLLSQVIPKTRPPTHNTKLNEASGGAPISWASEPIGGPWIDQEHQMFLNFEMWP</sequence>